<accession>A0A8J4E7A4</accession>
<feature type="domain" description="N-acetyltransferase" evidence="2">
    <location>
        <begin position="142"/>
        <end position="256"/>
    </location>
</feature>
<proteinExistence type="predicted"/>
<evidence type="ECO:0000313" key="3">
    <source>
        <dbReference type="EMBL" id="GIJ63988.1"/>
    </source>
</evidence>
<evidence type="ECO:0000313" key="4">
    <source>
        <dbReference type="Proteomes" id="UP000612585"/>
    </source>
</evidence>
<name>A0A8J4E7A4_9ACTN</name>
<organism evidence="3 4">
    <name type="scientific">Virgisporangium aurantiacum</name>
    <dbReference type="NCBI Taxonomy" id="175570"/>
    <lineage>
        <taxon>Bacteria</taxon>
        <taxon>Bacillati</taxon>
        <taxon>Actinomycetota</taxon>
        <taxon>Actinomycetes</taxon>
        <taxon>Micromonosporales</taxon>
        <taxon>Micromonosporaceae</taxon>
        <taxon>Virgisporangium</taxon>
    </lineage>
</organism>
<gene>
    <name evidence="3" type="ORF">Vau01_115040</name>
</gene>
<comment type="caution">
    <text evidence="3">The sequence shown here is derived from an EMBL/GenBank/DDBJ whole genome shotgun (WGS) entry which is preliminary data.</text>
</comment>
<dbReference type="GO" id="GO:0016747">
    <property type="term" value="F:acyltransferase activity, transferring groups other than amino-acyl groups"/>
    <property type="evidence" value="ECO:0007669"/>
    <property type="project" value="InterPro"/>
</dbReference>
<feature type="region of interest" description="Disordered" evidence="1">
    <location>
        <begin position="1"/>
        <end position="22"/>
    </location>
</feature>
<evidence type="ECO:0000256" key="1">
    <source>
        <dbReference type="SAM" id="MobiDB-lite"/>
    </source>
</evidence>
<protein>
    <recommendedName>
        <fullName evidence="2">N-acetyltransferase domain-containing protein</fullName>
    </recommendedName>
</protein>
<dbReference type="AlphaFoldDB" id="A0A8J4E7A4"/>
<dbReference type="Gene3D" id="3.40.630.30">
    <property type="match status" value="1"/>
</dbReference>
<dbReference type="InterPro" id="IPR036736">
    <property type="entry name" value="ACP-like_sf"/>
</dbReference>
<dbReference type="RefSeq" id="WP_204011667.1">
    <property type="nucleotide sequence ID" value="NZ_BOPG01000105.1"/>
</dbReference>
<keyword evidence="4" id="KW-1185">Reference proteome</keyword>
<evidence type="ECO:0000259" key="2">
    <source>
        <dbReference type="Pfam" id="PF13302"/>
    </source>
</evidence>
<dbReference type="Gene3D" id="1.10.1200.10">
    <property type="entry name" value="ACP-like"/>
    <property type="match status" value="1"/>
</dbReference>
<dbReference type="Proteomes" id="UP000612585">
    <property type="component" value="Unassembled WGS sequence"/>
</dbReference>
<dbReference type="InterPro" id="IPR000182">
    <property type="entry name" value="GNAT_dom"/>
</dbReference>
<reference evidence="3" key="1">
    <citation type="submission" date="2021-01" db="EMBL/GenBank/DDBJ databases">
        <title>Whole genome shotgun sequence of Virgisporangium aurantiacum NBRC 16421.</title>
        <authorList>
            <person name="Komaki H."/>
            <person name="Tamura T."/>
        </authorList>
    </citation>
    <scope>NUCLEOTIDE SEQUENCE</scope>
    <source>
        <strain evidence="3">NBRC 16421</strain>
    </source>
</reference>
<dbReference type="Pfam" id="PF13302">
    <property type="entry name" value="Acetyltransf_3"/>
    <property type="match status" value="1"/>
</dbReference>
<dbReference type="SUPFAM" id="SSF47336">
    <property type="entry name" value="ACP-like"/>
    <property type="match status" value="1"/>
</dbReference>
<feature type="compositionally biased region" description="Basic and acidic residues" evidence="1">
    <location>
        <begin position="7"/>
        <end position="22"/>
    </location>
</feature>
<dbReference type="InterPro" id="IPR016181">
    <property type="entry name" value="Acyl_CoA_acyltransferase"/>
</dbReference>
<dbReference type="SUPFAM" id="SSF55729">
    <property type="entry name" value="Acyl-CoA N-acyltransferases (Nat)"/>
    <property type="match status" value="1"/>
</dbReference>
<sequence>MTAETTTPDRERDHRGGHARDRREGWRNEIAAMLELDPAELFDAARLVDDLGLDSLAMMRLFAWLDVKGVSAANRNALQRIGDVFALLERMPARGDVSLVVVGMRTGDDRAGLGPAAVTGLPSAAGRRSPLAPVLSSHAYQLTPIQETDLPFLYALAVHPESSYRWRYRGNPPSPEEFTAELWGQVLTQFVARNATSGEPAGLVVSYAADLAQGHASIGAVFTPDHAGTGLAAEITALFVRYLFHTFRLHKVYLEVPGFNWPQVESGAGRLFQVEGVLRDHDFYAGRYWDKYVCAVYPPVGDARTE</sequence>
<dbReference type="EMBL" id="BOPG01000105">
    <property type="protein sequence ID" value="GIJ63988.1"/>
    <property type="molecule type" value="Genomic_DNA"/>
</dbReference>